<proteinExistence type="inferred from homology"/>
<evidence type="ECO:0000259" key="2">
    <source>
        <dbReference type="Pfam" id="PF01370"/>
    </source>
</evidence>
<feature type="domain" description="NAD-dependent epimerase/dehydratase" evidence="2">
    <location>
        <begin position="3"/>
        <end position="237"/>
    </location>
</feature>
<dbReference type="PANTHER" id="PTHR43000">
    <property type="entry name" value="DTDP-D-GLUCOSE 4,6-DEHYDRATASE-RELATED"/>
    <property type="match status" value="1"/>
</dbReference>
<protein>
    <submittedName>
        <fullName evidence="3">Putative NAD-dependent epimerase/dehydratase</fullName>
    </submittedName>
</protein>
<accession>A0A218MKD6</accession>
<evidence type="ECO:0000256" key="1">
    <source>
        <dbReference type="ARBA" id="ARBA00007637"/>
    </source>
</evidence>
<dbReference type="EMBL" id="KY052794">
    <property type="protein sequence ID" value="ASE99748.1"/>
    <property type="molecule type" value="Genomic_DNA"/>
</dbReference>
<organism evidence="3">
    <name type="scientific">uncultured virus</name>
    <dbReference type="NCBI Taxonomy" id="340016"/>
    <lineage>
        <taxon>Viruses</taxon>
        <taxon>environmental samples</taxon>
    </lineage>
</organism>
<reference evidence="3" key="1">
    <citation type="submission" date="2016-10" db="EMBL/GenBank/DDBJ databases">
        <authorList>
            <person name="Varghese N."/>
        </authorList>
    </citation>
    <scope>NUCLEOTIDE SEQUENCE</scope>
</reference>
<reference evidence="3" key="2">
    <citation type="journal article" date="2017" name="Nat. Commun.">
        <title>Single-virus genomics reveals hidden cosmopolitan and abundant viruses.</title>
        <authorList>
            <person name="Martinez-Hernandez F."/>
            <person name="Fornas O."/>
            <person name="Lluesma Gomez M."/>
            <person name="Bolduc B."/>
            <person name="de la Cruz Pena M.J."/>
            <person name="Martinez J.M."/>
            <person name="Anton J."/>
            <person name="Gasol J.M."/>
            <person name="Rosselli R."/>
            <person name="Rodriguez-Valera F."/>
            <person name="Sullivan M.B."/>
            <person name="Acinas S.G."/>
            <person name="Martinez-Garcia M."/>
        </authorList>
    </citation>
    <scope>NUCLEOTIDE SEQUENCE</scope>
</reference>
<dbReference type="InterPro" id="IPR036291">
    <property type="entry name" value="NAD(P)-bd_dom_sf"/>
</dbReference>
<comment type="similarity">
    <text evidence="1">Belongs to the NAD(P)-dependent epimerase/dehydratase family.</text>
</comment>
<name>A0A218MKD6_9VIRU</name>
<dbReference type="InterPro" id="IPR001509">
    <property type="entry name" value="Epimerase_deHydtase"/>
</dbReference>
<sequence>MKVFITGIGGLLGSNLARFCINKGEEVAGVDNFIGGIQSNVPEKAKLHNFDIRDLDLLKKAMEGADIVFHAAALPYEGLSVFSPKVTVDSIITNTLSVASACIHHDIKLLVNCSSMARYGKINTPPFDESMPCVPVDPYGLAKLQAEQQLKLLNDLHGLKYVTVVPHNVIGIGQRYNDPFRNVAAIMINRVLQGKKIIIYGDGSQKRSFSNVLDCVKAVYRLMQTNRDVTGQVYNIGPDDNEISIKDLAYKIGHIANVYPSLEYFPDRPAEVKNAFCSSTKIAQDFSYKAVIPLEETLTQMIDWIRPRTKPFEYHLPIEYVKENTPKTWTERLI</sequence>
<dbReference type="Pfam" id="PF01370">
    <property type="entry name" value="Epimerase"/>
    <property type="match status" value="1"/>
</dbReference>
<evidence type="ECO:0000313" key="3">
    <source>
        <dbReference type="EMBL" id="ASE99748.1"/>
    </source>
</evidence>
<dbReference type="SUPFAM" id="SSF51735">
    <property type="entry name" value="NAD(P)-binding Rossmann-fold domains"/>
    <property type="match status" value="1"/>
</dbReference>
<dbReference type="Gene3D" id="3.40.50.720">
    <property type="entry name" value="NAD(P)-binding Rossmann-like Domain"/>
    <property type="match status" value="1"/>
</dbReference>